<gene>
    <name evidence="11" type="ORF">FRX31_016753</name>
</gene>
<evidence type="ECO:0000256" key="5">
    <source>
        <dbReference type="ARBA" id="ARBA00022741"/>
    </source>
</evidence>
<evidence type="ECO:0000313" key="11">
    <source>
        <dbReference type="EMBL" id="KAF5193660.1"/>
    </source>
</evidence>
<dbReference type="InterPro" id="IPR006687">
    <property type="entry name" value="Small_GTPase_SAR1"/>
</dbReference>
<keyword evidence="9" id="KW-0333">Golgi apparatus</keyword>
<evidence type="ECO:0000313" key="12">
    <source>
        <dbReference type="Proteomes" id="UP000554482"/>
    </source>
</evidence>
<organism evidence="11 12">
    <name type="scientific">Thalictrum thalictroides</name>
    <name type="common">Rue-anemone</name>
    <name type="synonym">Anemone thalictroides</name>
    <dbReference type="NCBI Taxonomy" id="46969"/>
    <lineage>
        <taxon>Eukaryota</taxon>
        <taxon>Viridiplantae</taxon>
        <taxon>Streptophyta</taxon>
        <taxon>Embryophyta</taxon>
        <taxon>Tracheophyta</taxon>
        <taxon>Spermatophyta</taxon>
        <taxon>Magnoliopsida</taxon>
        <taxon>Ranunculales</taxon>
        <taxon>Ranunculaceae</taxon>
        <taxon>Thalictroideae</taxon>
        <taxon>Thalictrum</taxon>
    </lineage>
</organism>
<name>A0A7J6WAN3_THATH</name>
<keyword evidence="8" id="KW-0653">Protein transport</keyword>
<keyword evidence="6" id="KW-0256">Endoplasmic reticulum</keyword>
<dbReference type="Proteomes" id="UP000554482">
    <property type="component" value="Unassembled WGS sequence"/>
</dbReference>
<evidence type="ECO:0000256" key="1">
    <source>
        <dbReference type="ARBA" id="ARBA00004240"/>
    </source>
</evidence>
<dbReference type="GO" id="GO:0016192">
    <property type="term" value="P:vesicle-mediated transport"/>
    <property type="evidence" value="ECO:0007669"/>
    <property type="project" value="UniProtKB-KW"/>
</dbReference>
<evidence type="ECO:0000256" key="7">
    <source>
        <dbReference type="ARBA" id="ARBA00022892"/>
    </source>
</evidence>
<keyword evidence="4" id="KW-0813">Transport</keyword>
<dbReference type="InterPro" id="IPR006689">
    <property type="entry name" value="Small_GTPase_ARF/SAR"/>
</dbReference>
<dbReference type="PRINTS" id="PR00328">
    <property type="entry name" value="SAR1GTPBP"/>
</dbReference>
<dbReference type="PANTHER" id="PTHR45684">
    <property type="entry name" value="RE74312P"/>
    <property type="match status" value="1"/>
</dbReference>
<evidence type="ECO:0000256" key="3">
    <source>
        <dbReference type="ARBA" id="ARBA00007507"/>
    </source>
</evidence>
<comment type="caution">
    <text evidence="11">The sequence shown here is derived from an EMBL/GenBank/DDBJ whole genome shotgun (WGS) entry which is preliminary data.</text>
</comment>
<reference evidence="11 12" key="1">
    <citation type="submission" date="2020-06" db="EMBL/GenBank/DDBJ databases">
        <title>Transcriptomic and genomic resources for Thalictrum thalictroides and T. hernandezii: Facilitating candidate gene discovery in an emerging model plant lineage.</title>
        <authorList>
            <person name="Arias T."/>
            <person name="Riano-Pachon D.M."/>
            <person name="Di Stilio V.S."/>
        </authorList>
    </citation>
    <scope>NUCLEOTIDE SEQUENCE [LARGE SCALE GENOMIC DNA]</scope>
    <source>
        <strain evidence="12">cv. WT478/WT964</strain>
        <tissue evidence="11">Leaves</tissue>
    </source>
</reference>
<comment type="subcellular location">
    <subcellularLocation>
        <location evidence="1">Endoplasmic reticulum</location>
    </subcellularLocation>
    <subcellularLocation>
        <location evidence="2">Golgi apparatus</location>
    </subcellularLocation>
</comment>
<sequence>MLEVAIAKKEEDKKRKKILIGLKRGILSTCLHPQIGNSMTSEELSIGKIKFKAFDLGAHQIARRVWKDYYAKIKRRAKRLLSLCQLELLWFCKGQPVLE</sequence>
<dbReference type="GO" id="GO:0006886">
    <property type="term" value="P:intracellular protein transport"/>
    <property type="evidence" value="ECO:0007669"/>
    <property type="project" value="InterPro"/>
</dbReference>
<dbReference type="InterPro" id="IPR027417">
    <property type="entry name" value="P-loop_NTPase"/>
</dbReference>
<dbReference type="Gene3D" id="3.40.50.300">
    <property type="entry name" value="P-loop containing nucleotide triphosphate hydrolases"/>
    <property type="match status" value="1"/>
</dbReference>
<keyword evidence="5" id="KW-0547">Nucleotide-binding</keyword>
<dbReference type="AlphaFoldDB" id="A0A7J6WAN3"/>
<proteinExistence type="inferred from homology"/>
<evidence type="ECO:0000256" key="8">
    <source>
        <dbReference type="ARBA" id="ARBA00022927"/>
    </source>
</evidence>
<keyword evidence="10" id="KW-0342">GTP-binding</keyword>
<keyword evidence="7" id="KW-0931">ER-Golgi transport</keyword>
<dbReference type="GO" id="GO:0005783">
    <property type="term" value="C:endoplasmic reticulum"/>
    <property type="evidence" value="ECO:0007669"/>
    <property type="project" value="UniProtKB-SubCell"/>
</dbReference>
<accession>A0A7J6WAN3</accession>
<evidence type="ECO:0000256" key="6">
    <source>
        <dbReference type="ARBA" id="ARBA00022824"/>
    </source>
</evidence>
<dbReference type="Pfam" id="PF00025">
    <property type="entry name" value="Arf"/>
    <property type="match status" value="1"/>
</dbReference>
<protein>
    <submittedName>
        <fullName evidence="11">Gtp-binding protein sar1a</fullName>
    </submittedName>
</protein>
<comment type="similarity">
    <text evidence="3">Belongs to the small GTPase superfamily. SAR1 family.</text>
</comment>
<keyword evidence="12" id="KW-1185">Reference proteome</keyword>
<evidence type="ECO:0000256" key="10">
    <source>
        <dbReference type="ARBA" id="ARBA00023134"/>
    </source>
</evidence>
<dbReference type="EMBL" id="JABWDY010019776">
    <property type="protein sequence ID" value="KAF5193660.1"/>
    <property type="molecule type" value="Genomic_DNA"/>
</dbReference>
<evidence type="ECO:0000256" key="4">
    <source>
        <dbReference type="ARBA" id="ARBA00022448"/>
    </source>
</evidence>
<evidence type="ECO:0000256" key="2">
    <source>
        <dbReference type="ARBA" id="ARBA00004555"/>
    </source>
</evidence>
<evidence type="ECO:0000256" key="9">
    <source>
        <dbReference type="ARBA" id="ARBA00023034"/>
    </source>
</evidence>
<dbReference type="GO" id="GO:0003924">
    <property type="term" value="F:GTPase activity"/>
    <property type="evidence" value="ECO:0007669"/>
    <property type="project" value="InterPro"/>
</dbReference>
<dbReference type="GO" id="GO:0005525">
    <property type="term" value="F:GTP binding"/>
    <property type="evidence" value="ECO:0007669"/>
    <property type="project" value="UniProtKB-KW"/>
</dbReference>
<dbReference type="OrthoDB" id="1713662at2759"/>
<dbReference type="GO" id="GO:0005794">
    <property type="term" value="C:Golgi apparatus"/>
    <property type="evidence" value="ECO:0007669"/>
    <property type="project" value="UniProtKB-SubCell"/>
</dbReference>